<proteinExistence type="predicted"/>
<dbReference type="SUPFAM" id="SSF56601">
    <property type="entry name" value="beta-lactamase/transpeptidase-like"/>
    <property type="match status" value="1"/>
</dbReference>
<dbReference type="Pfam" id="PF13354">
    <property type="entry name" value="Beta-lactamase2"/>
    <property type="match status" value="1"/>
</dbReference>
<reference evidence="2 3" key="1">
    <citation type="submission" date="2020-08" db="EMBL/GenBank/DDBJ databases">
        <title>Sequencing the genomes of 1000 actinobacteria strains.</title>
        <authorList>
            <person name="Klenk H.-P."/>
        </authorList>
    </citation>
    <scope>NUCLEOTIDE SEQUENCE [LARGE SCALE GENOMIC DNA]</scope>
    <source>
        <strain evidence="2 3">DSM 45362</strain>
    </source>
</reference>
<keyword evidence="3" id="KW-1185">Reference proteome</keyword>
<evidence type="ECO:0000313" key="3">
    <source>
        <dbReference type="Proteomes" id="UP000587527"/>
    </source>
</evidence>
<dbReference type="Proteomes" id="UP000587527">
    <property type="component" value="Unassembled WGS sequence"/>
</dbReference>
<accession>A0A841BZB2</accession>
<dbReference type="InterPro" id="IPR045155">
    <property type="entry name" value="Beta-lactam_cat"/>
</dbReference>
<dbReference type="EMBL" id="JACHMN010000003">
    <property type="protein sequence ID" value="MBB5873025.1"/>
    <property type="molecule type" value="Genomic_DNA"/>
</dbReference>
<gene>
    <name evidence="2" type="ORF">F4553_006459</name>
</gene>
<dbReference type="Gene3D" id="3.40.710.10">
    <property type="entry name" value="DD-peptidase/beta-lactamase superfamily"/>
    <property type="match status" value="1"/>
</dbReference>
<evidence type="ECO:0000313" key="2">
    <source>
        <dbReference type="EMBL" id="MBB5873025.1"/>
    </source>
</evidence>
<dbReference type="GO" id="GO:0030655">
    <property type="term" value="P:beta-lactam antibiotic catabolic process"/>
    <property type="evidence" value="ECO:0007669"/>
    <property type="project" value="InterPro"/>
</dbReference>
<dbReference type="GO" id="GO:0008800">
    <property type="term" value="F:beta-lactamase activity"/>
    <property type="evidence" value="ECO:0007669"/>
    <property type="project" value="InterPro"/>
</dbReference>
<sequence>MQRRILVGVPSAILAVALAGGVGHALVTRTDETGELSSAPVRERAAAVTQEKAPEAEVPKAPTVAVATKADTWFSWQLIDTATGTSSGSANAADQTNNTESMIKAWIGTDYIAAADAQGRALTAEEKALITKMIRFSDDAAAQTLYLRQGGDEVIERLISEAKLTGTTVTESWWSKTQMTALDATRMMTYILQRAEASAQTAWLVGLMRDVDPSNAFGIPEVLPAAADPAVKNGWTAHESTGLWNVNSLAAWDGKILVVMTHYPVAYGQAYGEQLIRDVASDLLPSL</sequence>
<organism evidence="2 3">
    <name type="scientific">Allocatelliglobosispora scoriae</name>
    <dbReference type="NCBI Taxonomy" id="643052"/>
    <lineage>
        <taxon>Bacteria</taxon>
        <taxon>Bacillati</taxon>
        <taxon>Actinomycetota</taxon>
        <taxon>Actinomycetes</taxon>
        <taxon>Micromonosporales</taxon>
        <taxon>Micromonosporaceae</taxon>
        <taxon>Allocatelliglobosispora</taxon>
    </lineage>
</organism>
<dbReference type="InterPro" id="IPR012338">
    <property type="entry name" value="Beta-lactam/transpept-like"/>
</dbReference>
<comment type="caution">
    <text evidence="2">The sequence shown here is derived from an EMBL/GenBank/DDBJ whole genome shotgun (WGS) entry which is preliminary data.</text>
</comment>
<evidence type="ECO:0000259" key="1">
    <source>
        <dbReference type="Pfam" id="PF13354"/>
    </source>
</evidence>
<dbReference type="RefSeq" id="WP_184843561.1">
    <property type="nucleotide sequence ID" value="NZ_JACHMN010000003.1"/>
</dbReference>
<dbReference type="AlphaFoldDB" id="A0A841BZB2"/>
<name>A0A841BZB2_9ACTN</name>
<feature type="domain" description="Beta-lactamase class A catalytic" evidence="1">
    <location>
        <begin position="128"/>
        <end position="243"/>
    </location>
</feature>
<protein>
    <recommendedName>
        <fullName evidence="1">Beta-lactamase class A catalytic domain-containing protein</fullName>
    </recommendedName>
</protein>